<protein>
    <submittedName>
        <fullName evidence="2">Uncharacterized protein</fullName>
    </submittedName>
</protein>
<reference evidence="2 3" key="1">
    <citation type="journal article" date="2013" name="BMC Genomics">
        <title>Reconstruction of the lipid metabolism for the microalga Monoraphidium neglectum from its genome sequence reveals characteristics suitable for biofuel production.</title>
        <authorList>
            <person name="Bogen C."/>
            <person name="Al-Dilaimi A."/>
            <person name="Albersmeier A."/>
            <person name="Wichmann J."/>
            <person name="Grundmann M."/>
            <person name="Rupp O."/>
            <person name="Lauersen K.J."/>
            <person name="Blifernez-Klassen O."/>
            <person name="Kalinowski J."/>
            <person name="Goesmann A."/>
            <person name="Mussgnug J.H."/>
            <person name="Kruse O."/>
        </authorList>
    </citation>
    <scope>NUCLEOTIDE SEQUENCE [LARGE SCALE GENOMIC DNA]</scope>
    <source>
        <strain evidence="2 3">SAG 48.87</strain>
    </source>
</reference>
<feature type="non-terminal residue" evidence="2">
    <location>
        <position position="138"/>
    </location>
</feature>
<dbReference type="GeneID" id="25741973"/>
<organism evidence="2 3">
    <name type="scientific">Monoraphidium neglectum</name>
    <dbReference type="NCBI Taxonomy" id="145388"/>
    <lineage>
        <taxon>Eukaryota</taxon>
        <taxon>Viridiplantae</taxon>
        <taxon>Chlorophyta</taxon>
        <taxon>core chlorophytes</taxon>
        <taxon>Chlorophyceae</taxon>
        <taxon>CS clade</taxon>
        <taxon>Sphaeropleales</taxon>
        <taxon>Selenastraceae</taxon>
        <taxon>Monoraphidium</taxon>
    </lineage>
</organism>
<sequence length="138" mass="14020">MGLCHSTEQLGVPGRSCGGGGGSSAVGPELPTRRQRRRTGRDPAAADGAAAATRVLCCSRFLAPRTASKGQSVAAFVELLDLSEAPTTPEVDNILSLATGIFGAHTAVLALFNDKRVRRAGDGRLGTAVAARAAPALP</sequence>
<dbReference type="EMBL" id="KK102037">
    <property type="protein sequence ID" value="KIY98865.1"/>
    <property type="molecule type" value="Genomic_DNA"/>
</dbReference>
<gene>
    <name evidence="2" type="ORF">MNEG_9098</name>
</gene>
<evidence type="ECO:0000313" key="3">
    <source>
        <dbReference type="Proteomes" id="UP000054498"/>
    </source>
</evidence>
<dbReference type="RefSeq" id="XP_013897885.1">
    <property type="nucleotide sequence ID" value="XM_014042431.1"/>
</dbReference>
<accession>A0A0D2MX99</accession>
<keyword evidence="3" id="KW-1185">Reference proteome</keyword>
<name>A0A0D2MX99_9CHLO</name>
<dbReference type="KEGG" id="mng:MNEG_9098"/>
<evidence type="ECO:0000313" key="2">
    <source>
        <dbReference type="EMBL" id="KIY98865.1"/>
    </source>
</evidence>
<dbReference type="AlphaFoldDB" id="A0A0D2MX99"/>
<evidence type="ECO:0000256" key="1">
    <source>
        <dbReference type="SAM" id="MobiDB-lite"/>
    </source>
</evidence>
<proteinExistence type="predicted"/>
<feature type="region of interest" description="Disordered" evidence="1">
    <location>
        <begin position="14"/>
        <end position="49"/>
    </location>
</feature>
<dbReference type="Proteomes" id="UP000054498">
    <property type="component" value="Unassembled WGS sequence"/>
</dbReference>